<dbReference type="EMBL" id="AZHW01000332">
    <property type="protein sequence ID" value="ETX00502.1"/>
    <property type="molecule type" value="Genomic_DNA"/>
</dbReference>
<keyword evidence="2" id="KW-0812">Transmembrane</keyword>
<accession>W4LSU3</accession>
<gene>
    <name evidence="5" type="ORF">ETSY1_10985</name>
</gene>
<keyword evidence="2" id="KW-0472">Membrane</keyword>
<evidence type="ECO:0000313" key="5">
    <source>
        <dbReference type="EMBL" id="ETX00502.1"/>
    </source>
</evidence>
<dbReference type="Proteomes" id="UP000019141">
    <property type="component" value="Unassembled WGS sequence"/>
</dbReference>
<dbReference type="Pfam" id="PF25497">
    <property type="entry name" value="COR-B"/>
    <property type="match status" value="1"/>
</dbReference>
<evidence type="ECO:0000313" key="6">
    <source>
        <dbReference type="Proteomes" id="UP000019141"/>
    </source>
</evidence>
<keyword evidence="1" id="KW-0677">Repeat</keyword>
<evidence type="ECO:0000259" key="4">
    <source>
        <dbReference type="Pfam" id="PF25497"/>
    </source>
</evidence>
<keyword evidence="6" id="KW-1185">Reference proteome</keyword>
<feature type="transmembrane region" description="Helical" evidence="2">
    <location>
        <begin position="265"/>
        <end position="283"/>
    </location>
</feature>
<dbReference type="InterPro" id="IPR057263">
    <property type="entry name" value="COR-B"/>
</dbReference>
<dbReference type="AlphaFoldDB" id="W4LSU3"/>
<keyword evidence="2" id="KW-1133">Transmembrane helix</keyword>
<proteinExistence type="predicted"/>
<dbReference type="HOGENOM" id="CLU_782303_0_0_7"/>
<protein>
    <submittedName>
        <fullName evidence="5">Uncharacterized protein</fullName>
    </submittedName>
</protein>
<evidence type="ECO:0000259" key="3">
    <source>
        <dbReference type="Pfam" id="PF16095"/>
    </source>
</evidence>
<dbReference type="InterPro" id="IPR032171">
    <property type="entry name" value="COR-A"/>
</dbReference>
<dbReference type="Pfam" id="PF16095">
    <property type="entry name" value="COR-A"/>
    <property type="match status" value="1"/>
</dbReference>
<sequence>MLDTKTVQQARGQFSLDDLREIWEDTTYPVDKHPELLQLMIRFELCFQLGQSRDYVAPELLSLHPPVFAWDDKDNLQFEYHYTFMPAGILTRFMARKHELIENNTYWKNGVVLRWNENRALVVSEPLNRKLIIRVSGDDKAGLLAVIRQELQYIHRTLNNPEVKQMIPCICPTCRRGNPFFFDYATLHRYRNAGETEIICDTSIQRVPIAKLLSGVLPENRPVPDPLDTTPERVIYAEYYYEGLTVPMKNTPEPSPSPKSPWTTGSFYLLIAVTMLAALAVIGKTLNLWILPVIILGGLLLTTVVGGFQLKQDERLKEENFLQLMEMAFKQIPLLGKLAKENQDNTDSESRSSP</sequence>
<evidence type="ECO:0000256" key="2">
    <source>
        <dbReference type="SAM" id="Phobius"/>
    </source>
</evidence>
<feature type="transmembrane region" description="Helical" evidence="2">
    <location>
        <begin position="289"/>
        <end position="308"/>
    </location>
</feature>
<feature type="domain" description="C-terminal of Roc COR-B" evidence="4">
    <location>
        <begin position="74"/>
        <end position="214"/>
    </location>
</feature>
<comment type="caution">
    <text evidence="5">The sequence shown here is derived from an EMBL/GenBank/DDBJ whole genome shotgun (WGS) entry which is preliminary data.</text>
</comment>
<reference evidence="5 6" key="1">
    <citation type="journal article" date="2014" name="Nature">
        <title>An environmental bacterial taxon with a large and distinct metabolic repertoire.</title>
        <authorList>
            <person name="Wilson M.C."/>
            <person name="Mori T."/>
            <person name="Ruckert C."/>
            <person name="Uria A.R."/>
            <person name="Helf M.J."/>
            <person name="Takada K."/>
            <person name="Gernert C."/>
            <person name="Steffens U.A."/>
            <person name="Heycke N."/>
            <person name="Schmitt S."/>
            <person name="Rinke C."/>
            <person name="Helfrich E.J."/>
            <person name="Brachmann A.O."/>
            <person name="Gurgui C."/>
            <person name="Wakimoto T."/>
            <person name="Kracht M."/>
            <person name="Crusemann M."/>
            <person name="Hentschel U."/>
            <person name="Abe I."/>
            <person name="Matsunaga S."/>
            <person name="Kalinowski J."/>
            <person name="Takeyama H."/>
            <person name="Piel J."/>
        </authorList>
    </citation>
    <scope>NUCLEOTIDE SEQUENCE [LARGE SCALE GENOMIC DNA]</scope>
    <source>
        <strain evidence="6">TSY1</strain>
    </source>
</reference>
<organism evidence="5 6">
    <name type="scientific">Entotheonella factor</name>
    <dbReference type="NCBI Taxonomy" id="1429438"/>
    <lineage>
        <taxon>Bacteria</taxon>
        <taxon>Pseudomonadati</taxon>
        <taxon>Nitrospinota/Tectimicrobiota group</taxon>
        <taxon>Candidatus Tectimicrobiota</taxon>
        <taxon>Candidatus Entotheonellia</taxon>
        <taxon>Candidatus Entotheonellales</taxon>
        <taxon>Candidatus Entotheonellaceae</taxon>
        <taxon>Candidatus Entotheonella</taxon>
    </lineage>
</organism>
<name>W4LSU3_ENTF1</name>
<dbReference type="Gene3D" id="1.10.10.2200">
    <property type="match status" value="1"/>
</dbReference>
<dbReference type="Gene3D" id="3.30.310.200">
    <property type="match status" value="1"/>
</dbReference>
<feature type="domain" description="COR" evidence="3">
    <location>
        <begin position="2"/>
        <end position="61"/>
    </location>
</feature>
<evidence type="ECO:0000256" key="1">
    <source>
        <dbReference type="ARBA" id="ARBA00022737"/>
    </source>
</evidence>